<keyword evidence="3" id="KW-1185">Reference proteome</keyword>
<dbReference type="Proteomes" id="UP001501116">
    <property type="component" value="Unassembled WGS sequence"/>
</dbReference>
<organism evidence="2 3">
    <name type="scientific">Amycolatopsis minnesotensis</name>
    <dbReference type="NCBI Taxonomy" id="337894"/>
    <lineage>
        <taxon>Bacteria</taxon>
        <taxon>Bacillati</taxon>
        <taxon>Actinomycetota</taxon>
        <taxon>Actinomycetes</taxon>
        <taxon>Pseudonocardiales</taxon>
        <taxon>Pseudonocardiaceae</taxon>
        <taxon>Amycolatopsis</taxon>
    </lineage>
</organism>
<sequence length="114" mass="11615">MVLHGFVSPRPAGTCRLIARAFVPLPPLCPGSSTTTGWFTAGTAEVGGGEGRAGGGEGTEDGEDGGGALFWLPPSSLPQPAISRAVIASTGTMRTANTVPHRLRLGWEARASDT</sequence>
<evidence type="ECO:0000313" key="3">
    <source>
        <dbReference type="Proteomes" id="UP001501116"/>
    </source>
</evidence>
<feature type="region of interest" description="Disordered" evidence="1">
    <location>
        <begin position="41"/>
        <end position="68"/>
    </location>
</feature>
<comment type="caution">
    <text evidence="2">The sequence shown here is derived from an EMBL/GenBank/DDBJ whole genome shotgun (WGS) entry which is preliminary data.</text>
</comment>
<feature type="compositionally biased region" description="Gly residues" evidence="1">
    <location>
        <begin position="45"/>
        <end position="57"/>
    </location>
</feature>
<name>A0ABP5EAC4_9PSEU</name>
<proteinExistence type="predicted"/>
<protein>
    <submittedName>
        <fullName evidence="2">Uncharacterized protein</fullName>
    </submittedName>
</protein>
<reference evidence="3" key="1">
    <citation type="journal article" date="2019" name="Int. J. Syst. Evol. Microbiol.">
        <title>The Global Catalogue of Microorganisms (GCM) 10K type strain sequencing project: providing services to taxonomists for standard genome sequencing and annotation.</title>
        <authorList>
            <consortium name="The Broad Institute Genomics Platform"/>
            <consortium name="The Broad Institute Genome Sequencing Center for Infectious Disease"/>
            <person name="Wu L."/>
            <person name="Ma J."/>
        </authorList>
    </citation>
    <scope>NUCLEOTIDE SEQUENCE [LARGE SCALE GENOMIC DNA]</scope>
    <source>
        <strain evidence="3">JCM 14545</strain>
    </source>
</reference>
<evidence type="ECO:0000313" key="2">
    <source>
        <dbReference type="EMBL" id="GAA1991983.1"/>
    </source>
</evidence>
<dbReference type="EMBL" id="BAAANN010000062">
    <property type="protein sequence ID" value="GAA1991983.1"/>
    <property type="molecule type" value="Genomic_DNA"/>
</dbReference>
<accession>A0ABP5EAC4</accession>
<gene>
    <name evidence="2" type="ORF">GCM10009754_83550</name>
</gene>
<evidence type="ECO:0000256" key="1">
    <source>
        <dbReference type="SAM" id="MobiDB-lite"/>
    </source>
</evidence>